<comment type="subcellular location">
    <subcellularLocation>
        <location evidence="14">Cell membrane</location>
        <topology evidence="14">Peripheral membrane protein</topology>
        <orientation evidence="14">Cytoplasmic side</orientation>
    </subcellularLocation>
    <subcellularLocation>
        <location evidence="14">Cytoplasm</location>
    </subcellularLocation>
    <text evidence="14">Distribution is 50-50.</text>
</comment>
<reference evidence="20 21" key="1">
    <citation type="submission" date="2019-03" db="EMBL/GenBank/DDBJ databases">
        <title>Genomic Encyclopedia of Type Strains, Phase IV (KMG-IV): sequencing the most valuable type-strain genomes for metagenomic binning, comparative biology and taxonomic classification.</title>
        <authorList>
            <person name="Goeker M."/>
        </authorList>
    </citation>
    <scope>NUCLEOTIDE SEQUENCE [LARGE SCALE GENOMIC DNA]</scope>
    <source>
        <strain evidence="20 21">DSM 24984</strain>
    </source>
</reference>
<feature type="compositionally biased region" description="Basic and acidic residues" evidence="16">
    <location>
        <begin position="824"/>
        <end position="841"/>
    </location>
</feature>
<dbReference type="PROSITE" id="PS01312">
    <property type="entry name" value="SECA"/>
    <property type="match status" value="1"/>
</dbReference>
<dbReference type="Pfam" id="PF07517">
    <property type="entry name" value="SecA_DEAD"/>
    <property type="match status" value="1"/>
</dbReference>
<dbReference type="InterPro" id="IPR000185">
    <property type="entry name" value="SecA"/>
</dbReference>
<protein>
    <recommendedName>
        <fullName evidence="14 15">Protein translocase subunit SecA</fullName>
        <ecNumber evidence="14">7.4.2.8</ecNumber>
    </recommendedName>
</protein>
<dbReference type="GO" id="GO:0017038">
    <property type="term" value="P:protein import"/>
    <property type="evidence" value="ECO:0007669"/>
    <property type="project" value="InterPro"/>
</dbReference>
<comment type="subunit">
    <text evidence="14">Monomer and homodimer. Part of the essential Sec protein translocation apparatus which comprises SecA, SecYEG and auxiliary proteins SecDF. Other proteins may also be involved.</text>
</comment>
<evidence type="ECO:0000313" key="21">
    <source>
        <dbReference type="Proteomes" id="UP000294614"/>
    </source>
</evidence>
<dbReference type="AlphaFoldDB" id="A0A4R1KEI8"/>
<dbReference type="PANTHER" id="PTHR30612:SF0">
    <property type="entry name" value="CHLOROPLAST PROTEIN-TRANSPORTING ATPASE"/>
    <property type="match status" value="1"/>
</dbReference>
<feature type="binding site" evidence="14">
    <location>
        <begin position="105"/>
        <end position="109"/>
    </location>
    <ligand>
        <name>ATP</name>
        <dbReference type="ChEBI" id="CHEBI:30616"/>
    </ligand>
</feature>
<dbReference type="EC" id="7.4.2.8" evidence="14"/>
<dbReference type="InterPro" id="IPR011116">
    <property type="entry name" value="SecA_Wing/Scaffold"/>
</dbReference>
<evidence type="ECO:0000256" key="15">
    <source>
        <dbReference type="RuleBase" id="RU003874"/>
    </source>
</evidence>
<dbReference type="SUPFAM" id="SSF52540">
    <property type="entry name" value="P-loop containing nucleoside triphosphate hydrolases"/>
    <property type="match status" value="2"/>
</dbReference>
<accession>A0A4R1KEI8</accession>
<dbReference type="CDD" id="cd18803">
    <property type="entry name" value="SF2_C_secA"/>
    <property type="match status" value="1"/>
</dbReference>
<feature type="binding site" evidence="14">
    <location>
        <position position="87"/>
    </location>
    <ligand>
        <name>ATP</name>
        <dbReference type="ChEBI" id="CHEBI:30616"/>
    </ligand>
</feature>
<evidence type="ECO:0000256" key="14">
    <source>
        <dbReference type="HAMAP-Rule" id="MF_01382"/>
    </source>
</evidence>
<evidence type="ECO:0000256" key="6">
    <source>
        <dbReference type="ARBA" id="ARBA00022723"/>
    </source>
</evidence>
<keyword evidence="21" id="KW-1185">Reference proteome</keyword>
<dbReference type="CDD" id="cd17928">
    <property type="entry name" value="DEXDc_SecA"/>
    <property type="match status" value="1"/>
</dbReference>
<dbReference type="Gene3D" id="3.90.1440.10">
    <property type="entry name" value="SecA, preprotein cross-linking domain"/>
    <property type="match status" value="1"/>
</dbReference>
<keyword evidence="7 14" id="KW-0547">Nucleotide-binding</keyword>
<dbReference type="InterPro" id="IPR004027">
    <property type="entry name" value="SEC_C_motif"/>
</dbReference>
<comment type="similarity">
    <text evidence="2 14 15">Belongs to the SecA family.</text>
</comment>
<dbReference type="Pfam" id="PF01043">
    <property type="entry name" value="SecA_PP_bind"/>
    <property type="match status" value="1"/>
</dbReference>
<keyword evidence="5 14" id="KW-0963">Cytoplasm</keyword>
<dbReference type="InterPro" id="IPR027417">
    <property type="entry name" value="P-loop_NTPase"/>
</dbReference>
<feature type="domain" description="Helicase C-terminal" evidence="18">
    <location>
        <begin position="428"/>
        <end position="604"/>
    </location>
</feature>
<feature type="region of interest" description="Disordered" evidence="16">
    <location>
        <begin position="800"/>
        <end position="867"/>
    </location>
</feature>
<dbReference type="GO" id="GO:0065002">
    <property type="term" value="P:intracellular protein transmembrane transport"/>
    <property type="evidence" value="ECO:0007669"/>
    <property type="project" value="UniProtKB-UniRule"/>
</dbReference>
<dbReference type="PRINTS" id="PR00906">
    <property type="entry name" value="SECA"/>
</dbReference>
<keyword evidence="13 14" id="KW-0472">Membrane</keyword>
<dbReference type="InterPro" id="IPR036670">
    <property type="entry name" value="SecA_X-link_sf"/>
</dbReference>
<evidence type="ECO:0000256" key="4">
    <source>
        <dbReference type="ARBA" id="ARBA00022475"/>
    </source>
</evidence>
<evidence type="ECO:0000259" key="18">
    <source>
        <dbReference type="PROSITE" id="PS51194"/>
    </source>
</evidence>
<dbReference type="GO" id="GO:0031522">
    <property type="term" value="C:cell envelope Sec protein transport complex"/>
    <property type="evidence" value="ECO:0007669"/>
    <property type="project" value="TreeGrafter"/>
</dbReference>
<dbReference type="InterPro" id="IPR044722">
    <property type="entry name" value="SecA_SF2_C"/>
</dbReference>
<dbReference type="SMART" id="SM00957">
    <property type="entry name" value="SecA_DEAD"/>
    <property type="match status" value="1"/>
</dbReference>
<evidence type="ECO:0000256" key="13">
    <source>
        <dbReference type="ARBA" id="ARBA00023136"/>
    </source>
</evidence>
<dbReference type="GO" id="GO:0043952">
    <property type="term" value="P:protein transport by the Sec complex"/>
    <property type="evidence" value="ECO:0007669"/>
    <property type="project" value="TreeGrafter"/>
</dbReference>
<keyword evidence="8" id="KW-0862">Zinc</keyword>
<dbReference type="InterPro" id="IPR001650">
    <property type="entry name" value="Helicase_C-like"/>
</dbReference>
<dbReference type="InterPro" id="IPR014001">
    <property type="entry name" value="Helicase_ATP-bd"/>
</dbReference>
<evidence type="ECO:0000256" key="1">
    <source>
        <dbReference type="ARBA" id="ARBA00001947"/>
    </source>
</evidence>
<dbReference type="InterPro" id="IPR014018">
    <property type="entry name" value="SecA_motor_DEAD"/>
</dbReference>
<dbReference type="SMART" id="SM00958">
    <property type="entry name" value="SecA_PP_bind"/>
    <property type="match status" value="1"/>
</dbReference>
<comment type="catalytic activity">
    <reaction evidence="14">
        <text>ATP + H2O + cellular proteinSide 1 = ADP + phosphate + cellular proteinSide 2.</text>
        <dbReference type="EC" id="7.4.2.8"/>
    </reaction>
</comment>
<evidence type="ECO:0000256" key="5">
    <source>
        <dbReference type="ARBA" id="ARBA00022490"/>
    </source>
</evidence>
<dbReference type="InterPro" id="IPR011115">
    <property type="entry name" value="SecA_DEAD"/>
</dbReference>
<proteinExistence type="inferred from homology"/>
<keyword evidence="4 14" id="KW-1003">Cell membrane</keyword>
<dbReference type="PROSITE" id="PS51192">
    <property type="entry name" value="HELICASE_ATP_BIND_1"/>
    <property type="match status" value="1"/>
</dbReference>
<dbReference type="GO" id="GO:0006605">
    <property type="term" value="P:protein targeting"/>
    <property type="evidence" value="ECO:0007669"/>
    <property type="project" value="UniProtKB-UniRule"/>
</dbReference>
<organism evidence="20 21">
    <name type="scientific">Seleniivibrio woodruffii</name>
    <dbReference type="NCBI Taxonomy" id="1078050"/>
    <lineage>
        <taxon>Bacteria</taxon>
        <taxon>Pseudomonadati</taxon>
        <taxon>Deferribacterota</taxon>
        <taxon>Deferribacteres</taxon>
        <taxon>Deferribacterales</taxon>
        <taxon>Geovibrionaceae</taxon>
        <taxon>Seleniivibrio</taxon>
    </lineage>
</organism>
<dbReference type="NCBIfam" id="NF006630">
    <property type="entry name" value="PRK09200.1"/>
    <property type="match status" value="1"/>
</dbReference>
<evidence type="ECO:0000259" key="19">
    <source>
        <dbReference type="PROSITE" id="PS51196"/>
    </source>
</evidence>
<dbReference type="OrthoDB" id="9805579at2"/>
<dbReference type="InterPro" id="IPR036266">
    <property type="entry name" value="SecA_Wing/Scaffold_sf"/>
</dbReference>
<dbReference type="GO" id="GO:0008564">
    <property type="term" value="F:protein-exporting ATPase activity"/>
    <property type="evidence" value="ECO:0007669"/>
    <property type="project" value="UniProtKB-EC"/>
</dbReference>
<dbReference type="FunFam" id="3.40.50.300:FF:000429">
    <property type="entry name" value="Preprotein translocase subunit SecA"/>
    <property type="match status" value="1"/>
</dbReference>
<evidence type="ECO:0000256" key="3">
    <source>
        <dbReference type="ARBA" id="ARBA00022448"/>
    </source>
</evidence>
<feature type="domain" description="Helicase ATP-binding" evidence="17">
    <location>
        <begin position="89"/>
        <end position="264"/>
    </location>
</feature>
<evidence type="ECO:0000259" key="17">
    <source>
        <dbReference type="PROSITE" id="PS51192"/>
    </source>
</evidence>
<dbReference type="Pfam" id="PF02810">
    <property type="entry name" value="SEC-C"/>
    <property type="match status" value="1"/>
</dbReference>
<comment type="caution">
    <text evidence="20">The sequence shown here is derived from an EMBL/GenBank/DDBJ whole genome shotgun (WGS) entry which is preliminary data.</text>
</comment>
<feature type="binding site" evidence="14">
    <location>
        <position position="510"/>
    </location>
    <ligand>
        <name>ATP</name>
        <dbReference type="ChEBI" id="CHEBI:30616"/>
    </ligand>
</feature>
<dbReference type="EMBL" id="SMGG01000003">
    <property type="protein sequence ID" value="TCK61689.1"/>
    <property type="molecule type" value="Genomic_DNA"/>
</dbReference>
<dbReference type="SUPFAM" id="SSF81767">
    <property type="entry name" value="Pre-protein crosslinking domain of SecA"/>
    <property type="match status" value="1"/>
</dbReference>
<comment type="cofactor">
    <cofactor evidence="1">
        <name>Zn(2+)</name>
        <dbReference type="ChEBI" id="CHEBI:29105"/>
    </cofactor>
</comment>
<evidence type="ECO:0000256" key="9">
    <source>
        <dbReference type="ARBA" id="ARBA00022840"/>
    </source>
</evidence>
<evidence type="ECO:0000256" key="12">
    <source>
        <dbReference type="ARBA" id="ARBA00023010"/>
    </source>
</evidence>
<gene>
    <name evidence="14" type="primary">secA</name>
    <name evidence="20" type="ORF">C8D98_0191</name>
</gene>
<dbReference type="NCBIfam" id="TIGR00963">
    <property type="entry name" value="secA"/>
    <property type="match status" value="1"/>
</dbReference>
<dbReference type="GO" id="GO:0005524">
    <property type="term" value="F:ATP binding"/>
    <property type="evidence" value="ECO:0007669"/>
    <property type="project" value="UniProtKB-UniRule"/>
</dbReference>
<dbReference type="FunFam" id="3.90.1440.10:FF:000001">
    <property type="entry name" value="Preprotein translocase subunit SecA"/>
    <property type="match status" value="1"/>
</dbReference>
<dbReference type="Gene3D" id="1.10.3060.10">
    <property type="entry name" value="Helical scaffold and wing domains of SecA"/>
    <property type="match status" value="1"/>
</dbReference>
<evidence type="ECO:0000256" key="11">
    <source>
        <dbReference type="ARBA" id="ARBA00022967"/>
    </source>
</evidence>
<feature type="compositionally biased region" description="Basic and acidic residues" evidence="16">
    <location>
        <begin position="800"/>
        <end position="817"/>
    </location>
</feature>
<keyword evidence="11 14" id="KW-1278">Translocase</keyword>
<dbReference type="GO" id="GO:0046872">
    <property type="term" value="F:metal ion binding"/>
    <property type="evidence" value="ECO:0007669"/>
    <property type="project" value="UniProtKB-KW"/>
</dbReference>
<sequence>MFKSVLQKIFGSYAERYIKSMQPMVSAVAALEPKMQELGFDQLAEAAQMLRDKLKEGATEDEILNQTFALVREAGRRTLNMRHFDVQLMGGYALHKGKISEMRTGEGKTLVATLAMTLNALGGKGAHLVTVNDYLARRDAQWMSPIYLSLGLTVGIINHERSFLVEWDDKEAFTTKLSDVTRQEAYAADITYGTNNEFGFDYLRDNMKPPHEPTSQRELNFAIVDEVDSILIDEARTPLIISGPTERSTEKYYNVDAVVKNLRIDEHYTKDEKSRTVQLKDEGINVVEREMNIENLYDIKYVDVLHNVNNSLKAHAIFKKDVDYVVKDGKVVIVDEFTGRLQPGRRYSDGMHQALEAKEGVNIESENQTLASITYQNYFRMYKKLAGMTGTALTEANEFMSIYNLGVAVIPTNMRMIRNDHTDVIFRTAKEKYIAIVDEIEEMNRTGRPVLVGTSSIEKSELVSDLLNRRKIKHEVLNAKNHEREAEIVKDAGLKGAVTIATNMAGRGTDIKLGEGVRELGGLHIIGTDRHESRRIDNQLRGRAGRQGDPGSSRFFVSLEDDLMRIFGSEKIAGIMQKLGMKEGESIEHPIISRSIEGAQKKVEAYHFEIRKHLLDYDNVMNQQRNVIYTLRKDIIAGEALDEIISETIDNVIDTMTETYVSAAEKPDYEAFEKEIYEIFDIEFRFDEDRKNFHNELVRLKELAAGKLAAKKESFGDFFPEVVRFLFTTILDNKWKENLLQMDHLRDSVGLRGYGQKDPLNEYKREAYNLFVGMMNKVNNEVVRVLLHVELNRQSDIQEAEQKQERVQTREEQRDIFAEQPRQQSEEKRSPIKREYPKVGRNDPCPCGSGKKYKKCHGINETDADED</sequence>
<keyword evidence="10 14" id="KW-0653">Protein transport</keyword>
<dbReference type="Gene3D" id="3.40.50.300">
    <property type="entry name" value="P-loop containing nucleotide triphosphate hydrolases"/>
    <property type="match status" value="3"/>
</dbReference>
<keyword evidence="9 14" id="KW-0067">ATP-binding</keyword>
<evidence type="ECO:0000313" key="20">
    <source>
        <dbReference type="EMBL" id="TCK61689.1"/>
    </source>
</evidence>
<comment type="function">
    <text evidence="14">Part of the Sec protein translocase complex. Interacts with the SecYEG preprotein conducting channel. Has a central role in coupling the hydrolysis of ATP to the transfer of proteins into and across the cell membrane, serving as an ATP-driven molecular motor driving the stepwise translocation of polypeptide chains across the membrane.</text>
</comment>
<dbReference type="RefSeq" id="WP_132871184.1">
    <property type="nucleotide sequence ID" value="NZ_JAJUHT010000003.1"/>
</dbReference>
<dbReference type="PROSITE" id="PS51194">
    <property type="entry name" value="HELICASE_CTER"/>
    <property type="match status" value="1"/>
</dbReference>
<dbReference type="PROSITE" id="PS51196">
    <property type="entry name" value="SECA_MOTOR_DEAD"/>
    <property type="match status" value="1"/>
</dbReference>
<evidence type="ECO:0000256" key="8">
    <source>
        <dbReference type="ARBA" id="ARBA00022833"/>
    </source>
</evidence>
<dbReference type="GO" id="GO:0005829">
    <property type="term" value="C:cytosol"/>
    <property type="evidence" value="ECO:0007669"/>
    <property type="project" value="TreeGrafter"/>
</dbReference>
<keyword evidence="12 14" id="KW-0811">Translocation</keyword>
<keyword evidence="6" id="KW-0479">Metal-binding</keyword>
<dbReference type="Proteomes" id="UP000294614">
    <property type="component" value="Unassembled WGS sequence"/>
</dbReference>
<dbReference type="InterPro" id="IPR020937">
    <property type="entry name" value="SecA_CS"/>
</dbReference>
<evidence type="ECO:0000256" key="2">
    <source>
        <dbReference type="ARBA" id="ARBA00007650"/>
    </source>
</evidence>
<keyword evidence="3 14" id="KW-0813">Transport</keyword>
<feature type="domain" description="SecA family profile" evidence="19">
    <location>
        <begin position="3"/>
        <end position="588"/>
    </location>
</feature>
<dbReference type="SUPFAM" id="SSF81886">
    <property type="entry name" value="Helical scaffold and wing domains of SecA"/>
    <property type="match status" value="1"/>
</dbReference>
<name>A0A4R1KEI8_9BACT</name>
<dbReference type="PANTHER" id="PTHR30612">
    <property type="entry name" value="SECA INNER MEMBRANE COMPONENT OF SEC PROTEIN SECRETION SYSTEM"/>
    <property type="match status" value="1"/>
</dbReference>
<dbReference type="GO" id="GO:0005886">
    <property type="term" value="C:plasma membrane"/>
    <property type="evidence" value="ECO:0007669"/>
    <property type="project" value="UniProtKB-SubCell"/>
</dbReference>
<dbReference type="Pfam" id="PF07516">
    <property type="entry name" value="SecA_SW"/>
    <property type="match status" value="1"/>
</dbReference>
<evidence type="ECO:0000256" key="16">
    <source>
        <dbReference type="SAM" id="MobiDB-lite"/>
    </source>
</evidence>
<dbReference type="Pfam" id="PF21090">
    <property type="entry name" value="P-loop_SecA"/>
    <property type="match status" value="1"/>
</dbReference>
<dbReference type="HAMAP" id="MF_01382">
    <property type="entry name" value="SecA"/>
    <property type="match status" value="1"/>
</dbReference>
<dbReference type="InterPro" id="IPR011130">
    <property type="entry name" value="SecA_preprotein_X-link_dom"/>
</dbReference>
<evidence type="ECO:0000256" key="7">
    <source>
        <dbReference type="ARBA" id="ARBA00022741"/>
    </source>
</evidence>
<evidence type="ECO:0000256" key="10">
    <source>
        <dbReference type="ARBA" id="ARBA00022927"/>
    </source>
</evidence>